<dbReference type="EMBL" id="PGGD01000001">
    <property type="protein sequence ID" value="PJF00675.1"/>
    <property type="molecule type" value="Genomic_DNA"/>
</dbReference>
<proteinExistence type="predicted"/>
<evidence type="ECO:0000313" key="3">
    <source>
        <dbReference type="EMBL" id="PJF00675.1"/>
    </source>
</evidence>
<dbReference type="InterPro" id="IPR011635">
    <property type="entry name" value="CARDB"/>
</dbReference>
<evidence type="ECO:0008006" key="5">
    <source>
        <dbReference type="Google" id="ProtNLM"/>
    </source>
</evidence>
<dbReference type="AlphaFoldDB" id="A0A2M8M8Y7"/>
<dbReference type="InterPro" id="IPR013783">
    <property type="entry name" value="Ig-like_fold"/>
</dbReference>
<dbReference type="Gene3D" id="2.60.120.200">
    <property type="match status" value="2"/>
</dbReference>
<dbReference type="InterPro" id="IPR011628">
    <property type="entry name" value="Cleaved_adhesin"/>
</dbReference>
<dbReference type="Proteomes" id="UP000228641">
    <property type="component" value="Unassembled WGS sequence"/>
</dbReference>
<gene>
    <name evidence="3" type="ORF">CUB97_05085</name>
</gene>
<name>A0A2M8M8Y7_PREIN</name>
<evidence type="ECO:0000259" key="1">
    <source>
        <dbReference type="Pfam" id="PF07675"/>
    </source>
</evidence>
<dbReference type="Pfam" id="PF07675">
    <property type="entry name" value="Cleaved_Adhesin"/>
    <property type="match status" value="2"/>
</dbReference>
<reference evidence="3 4" key="1">
    <citation type="submission" date="2017-11" db="EMBL/GenBank/DDBJ databases">
        <title>Genome sequencing of Prevotella intermedia KCOM 1779.</title>
        <authorList>
            <person name="Kook J.-K."/>
            <person name="Park S.-N."/>
            <person name="Lim Y.K."/>
        </authorList>
    </citation>
    <scope>NUCLEOTIDE SEQUENCE [LARGE SCALE GENOMIC DNA]</scope>
    <source>
        <strain evidence="3 4">KCOM 1779</strain>
    </source>
</reference>
<dbReference type="Gene3D" id="2.60.40.10">
    <property type="entry name" value="Immunoglobulins"/>
    <property type="match status" value="2"/>
</dbReference>
<feature type="domain" description="Cleaved adhesin" evidence="1">
    <location>
        <begin position="104"/>
        <end position="208"/>
    </location>
</feature>
<comment type="caution">
    <text evidence="3">The sequence shown here is derived from an EMBL/GenBank/DDBJ whole genome shotgun (WGS) entry which is preliminary data.</text>
</comment>
<dbReference type="NCBIfam" id="NF038128">
    <property type="entry name" value="choice_anch_J"/>
    <property type="match status" value="2"/>
</dbReference>
<feature type="domain" description="Cleaved adhesin" evidence="1">
    <location>
        <begin position="827"/>
        <end position="944"/>
    </location>
</feature>
<feature type="domain" description="CARDB" evidence="2">
    <location>
        <begin position="623"/>
        <end position="702"/>
    </location>
</feature>
<accession>A0A2M8M8Y7</accession>
<dbReference type="Pfam" id="PF07705">
    <property type="entry name" value="CARDB"/>
    <property type="match status" value="1"/>
</dbReference>
<evidence type="ECO:0000259" key="2">
    <source>
        <dbReference type="Pfam" id="PF07705"/>
    </source>
</evidence>
<evidence type="ECO:0000313" key="4">
    <source>
        <dbReference type="Proteomes" id="UP000228641"/>
    </source>
</evidence>
<sequence length="1055" mass="116320">MDRYLSKLFLVTTTALIGLFTITVRAQQYEKTSMEQPTRQLVTAESKFSSTNVQGSMTGFKRQNLNLPSSRNLLFSSNKRTQKRINAESFMKKSPSGVVELPFREGFDNENALTLFTIIDNNKDGNTWSYFHDNETGQSAVQTQYGDYSHDDWLISPPLSLKANMMYNISYRVATKGISYPELLEVKYGSDATVAAMTNVLVEQQKLTNTEYQTIKKTFTPTADGVYYFGFHCTSDVEWFWQLIIDDISVEGNSTKAPNEADIVSVKAASDGSLKATIDFVAPGTAIDGAKLETPLTIDIMRNGLKIGEMENIEPNGSYQYVDNEAEQGVNTYSVIAKNLMGEGKESKKIEVYVGLDTPVAPTNIQTSQTENSIALTWNAVTTGSHGGYVKPTDILYNVYEIEETNTGAKLTLVKKVKETSISIPYKTNVGQQDIINYALSSENEMGEGPRVMSPNILVGEPYTLPFEEHFKNGRLDNNMWWVSETDKSTFQLMQGMSSDGDGGCTGYVSVSDTDSATMGSGKISIKGAVSPTLVFSNRSTDPNGKGKVIVKIDAPGKETKQLCIVDYANIDNSKQEWHTTSIKIDAEYSVLPYITFTFTAQAPTGETIYFDNIYVRDVVEKDLRILLDAPSKVRKGETITAKVDVRNMGSVERANYTVRIYAGNDLIDSKVIAASLAPHAQNTVSLKCPTTVVDVSPLLLKAEVVTEEEDATPDDNVATANVELLSSTKTAPTNVTATMQSDGKVVVEWQKIVETSEVVTDDFESYTPWATDDFGNWTSVYGEKGVARGPFSRSYPHPNEGKRFAFTLVEPASWLTDKVLGDYPCLRPHSGERYLSSFYSVENSQFIVADNWLISPSLPGKEQVITFWANNFKSPELNYPENIELLYSKGGTTIADFIPTNTKVIVDGGVWKQYSATLPEGATYFAIHNNTADTYMLMLDDITYTAGCGKVVAYNIYRGSKLIKRINSDIPSKFTDTEASNSTGDYAVSAVYAGGESEATKATLVTDVKSIETDSTKAFNLYTIDGKLVAKDIHSLKGIRKGMYIVNGKTIIKK</sequence>
<organism evidence="3 4">
    <name type="scientific">Prevotella intermedia</name>
    <dbReference type="NCBI Taxonomy" id="28131"/>
    <lineage>
        <taxon>Bacteria</taxon>
        <taxon>Pseudomonadati</taxon>
        <taxon>Bacteroidota</taxon>
        <taxon>Bacteroidia</taxon>
        <taxon>Bacteroidales</taxon>
        <taxon>Prevotellaceae</taxon>
        <taxon>Prevotella</taxon>
    </lineage>
</organism>
<protein>
    <recommendedName>
        <fullName evidence="5">Adhesin</fullName>
    </recommendedName>
</protein>